<dbReference type="AlphaFoldDB" id="A0A182XQ74"/>
<accession>A0A182XQ74</accession>
<sequence>MSPVRSFLRCVRFIHLSQPDTPCATHGNHYTLQRVARTLHQQATLQRHGSCKRLFSASQCLHLPRCKRKRKANYTHTRSYHHDYARYVFLPTLVLFPSSSIPPINNHPRRVGKTCNVSITIKLRLM</sequence>
<keyword evidence="2" id="KW-1185">Reference proteome</keyword>
<proteinExistence type="predicted"/>
<evidence type="ECO:0000313" key="1">
    <source>
        <dbReference type="EnsemblMetazoa" id="AQUA014020-PA"/>
    </source>
</evidence>
<evidence type="ECO:0000313" key="2">
    <source>
        <dbReference type="Proteomes" id="UP000076407"/>
    </source>
</evidence>
<dbReference type="VEuPathDB" id="VectorBase:AQUA014020"/>
<protein>
    <submittedName>
        <fullName evidence="1">Uncharacterized protein</fullName>
    </submittedName>
</protein>
<dbReference type="EnsemblMetazoa" id="AQUA014020-RA">
    <property type="protein sequence ID" value="AQUA014020-PA"/>
    <property type="gene ID" value="AQUA014020"/>
</dbReference>
<name>A0A182XQ74_ANOQN</name>
<organism evidence="1 2">
    <name type="scientific">Anopheles quadriannulatus</name>
    <name type="common">Mosquito</name>
    <dbReference type="NCBI Taxonomy" id="34691"/>
    <lineage>
        <taxon>Eukaryota</taxon>
        <taxon>Metazoa</taxon>
        <taxon>Ecdysozoa</taxon>
        <taxon>Arthropoda</taxon>
        <taxon>Hexapoda</taxon>
        <taxon>Insecta</taxon>
        <taxon>Pterygota</taxon>
        <taxon>Neoptera</taxon>
        <taxon>Endopterygota</taxon>
        <taxon>Diptera</taxon>
        <taxon>Nematocera</taxon>
        <taxon>Culicoidea</taxon>
        <taxon>Culicidae</taxon>
        <taxon>Anophelinae</taxon>
        <taxon>Anopheles</taxon>
    </lineage>
</organism>
<reference evidence="1" key="1">
    <citation type="submission" date="2020-05" db="UniProtKB">
        <authorList>
            <consortium name="EnsemblMetazoa"/>
        </authorList>
    </citation>
    <scope>IDENTIFICATION</scope>
    <source>
        <strain evidence="1">SANGQUA</strain>
    </source>
</reference>
<dbReference type="Proteomes" id="UP000076407">
    <property type="component" value="Unassembled WGS sequence"/>
</dbReference>